<feature type="transmembrane region" description="Helical" evidence="1">
    <location>
        <begin position="37"/>
        <end position="55"/>
    </location>
</feature>
<evidence type="ECO:0000313" key="3">
    <source>
        <dbReference type="Proteomes" id="UP001139000"/>
    </source>
</evidence>
<keyword evidence="1" id="KW-0812">Transmembrane</keyword>
<dbReference type="InterPro" id="IPR025250">
    <property type="entry name" value="DUF4199"/>
</dbReference>
<name>A0A9X1TFY3_9BACT</name>
<feature type="transmembrane region" description="Helical" evidence="1">
    <location>
        <begin position="75"/>
        <end position="98"/>
    </location>
</feature>
<dbReference type="Proteomes" id="UP001139000">
    <property type="component" value="Unassembled WGS sequence"/>
</dbReference>
<evidence type="ECO:0000313" key="2">
    <source>
        <dbReference type="EMBL" id="MCF0063159.1"/>
    </source>
</evidence>
<evidence type="ECO:0000256" key="1">
    <source>
        <dbReference type="SAM" id="Phobius"/>
    </source>
</evidence>
<gene>
    <name evidence="2" type="ORF">LXM26_16740</name>
</gene>
<sequence>MKKIIVVCGLISGIIVSTFMVSSVAVCYSTSDFEGNMLLGYAAMLLSFSLIFVGIKNFRDKFNGGFVTFGKALQIGLLITLIASTVYVIVWLIDYYLFVPEFMERYTTHVMRELQREGATAQELQEKSVEMDGYREMYKSPLMVILFTYAEILPIGLIVSLLSALILKKKPSQSLPII</sequence>
<proteinExistence type="predicted"/>
<reference evidence="2" key="1">
    <citation type="submission" date="2021-12" db="EMBL/GenBank/DDBJ databases">
        <title>Novel species in genus Dyadobacter.</title>
        <authorList>
            <person name="Ma C."/>
        </authorList>
    </citation>
    <scope>NUCLEOTIDE SEQUENCE</scope>
    <source>
        <strain evidence="2">LJ419</strain>
    </source>
</reference>
<keyword evidence="1" id="KW-1133">Transmembrane helix</keyword>
<dbReference type="AlphaFoldDB" id="A0A9X1TFY3"/>
<keyword evidence="3" id="KW-1185">Reference proteome</keyword>
<protein>
    <submittedName>
        <fullName evidence="2">DUF4199 domain-containing protein</fullName>
    </submittedName>
</protein>
<organism evidence="2 3">
    <name type="scientific">Dyadobacter chenwenxiniae</name>
    <dbReference type="NCBI Taxonomy" id="2906456"/>
    <lineage>
        <taxon>Bacteria</taxon>
        <taxon>Pseudomonadati</taxon>
        <taxon>Bacteroidota</taxon>
        <taxon>Cytophagia</taxon>
        <taxon>Cytophagales</taxon>
        <taxon>Spirosomataceae</taxon>
        <taxon>Dyadobacter</taxon>
    </lineage>
</organism>
<dbReference type="Pfam" id="PF13858">
    <property type="entry name" value="DUF4199"/>
    <property type="match status" value="1"/>
</dbReference>
<dbReference type="EMBL" id="JAJTTC010000003">
    <property type="protein sequence ID" value="MCF0063159.1"/>
    <property type="molecule type" value="Genomic_DNA"/>
</dbReference>
<dbReference type="RefSeq" id="WP_234656180.1">
    <property type="nucleotide sequence ID" value="NZ_CP094997.1"/>
</dbReference>
<comment type="caution">
    <text evidence="2">The sequence shown here is derived from an EMBL/GenBank/DDBJ whole genome shotgun (WGS) entry which is preliminary data.</text>
</comment>
<accession>A0A9X1TFY3</accession>
<keyword evidence="1" id="KW-0472">Membrane</keyword>
<feature type="transmembrane region" description="Helical" evidence="1">
    <location>
        <begin position="142"/>
        <end position="167"/>
    </location>
</feature>